<dbReference type="AlphaFoldDB" id="A0A392UTH5"/>
<evidence type="ECO:0000313" key="2">
    <source>
        <dbReference type="Proteomes" id="UP000265520"/>
    </source>
</evidence>
<name>A0A392UTH5_9FABA</name>
<accession>A0A392UTH5</accession>
<evidence type="ECO:0000313" key="1">
    <source>
        <dbReference type="EMBL" id="MCI75085.1"/>
    </source>
</evidence>
<keyword evidence="2" id="KW-1185">Reference proteome</keyword>
<dbReference type="EMBL" id="LXQA010874730">
    <property type="protein sequence ID" value="MCI75085.1"/>
    <property type="molecule type" value="Genomic_DNA"/>
</dbReference>
<sequence length="66" mass="7271">PGFGRCAVEALEVRAHVRRQVTLGELYGLKSAGVHKVNRAARINEHSANFEVCHVCPDEERDIGVC</sequence>
<comment type="caution">
    <text evidence="1">The sequence shown here is derived from an EMBL/GenBank/DDBJ whole genome shotgun (WGS) entry which is preliminary data.</text>
</comment>
<feature type="non-terminal residue" evidence="1">
    <location>
        <position position="1"/>
    </location>
</feature>
<proteinExistence type="predicted"/>
<protein>
    <submittedName>
        <fullName evidence="1">Uncharacterized protein</fullName>
    </submittedName>
</protein>
<dbReference type="Proteomes" id="UP000265520">
    <property type="component" value="Unassembled WGS sequence"/>
</dbReference>
<organism evidence="1 2">
    <name type="scientific">Trifolium medium</name>
    <dbReference type="NCBI Taxonomy" id="97028"/>
    <lineage>
        <taxon>Eukaryota</taxon>
        <taxon>Viridiplantae</taxon>
        <taxon>Streptophyta</taxon>
        <taxon>Embryophyta</taxon>
        <taxon>Tracheophyta</taxon>
        <taxon>Spermatophyta</taxon>
        <taxon>Magnoliopsida</taxon>
        <taxon>eudicotyledons</taxon>
        <taxon>Gunneridae</taxon>
        <taxon>Pentapetalae</taxon>
        <taxon>rosids</taxon>
        <taxon>fabids</taxon>
        <taxon>Fabales</taxon>
        <taxon>Fabaceae</taxon>
        <taxon>Papilionoideae</taxon>
        <taxon>50 kb inversion clade</taxon>
        <taxon>NPAAA clade</taxon>
        <taxon>Hologalegina</taxon>
        <taxon>IRL clade</taxon>
        <taxon>Trifolieae</taxon>
        <taxon>Trifolium</taxon>
    </lineage>
</organism>
<reference evidence="1 2" key="1">
    <citation type="journal article" date="2018" name="Front. Plant Sci.">
        <title>Red Clover (Trifolium pratense) and Zigzag Clover (T. medium) - A Picture of Genomic Similarities and Differences.</title>
        <authorList>
            <person name="Dluhosova J."/>
            <person name="Istvanek J."/>
            <person name="Nedelnik J."/>
            <person name="Repkova J."/>
        </authorList>
    </citation>
    <scope>NUCLEOTIDE SEQUENCE [LARGE SCALE GENOMIC DNA]</scope>
    <source>
        <strain evidence="2">cv. 10/8</strain>
        <tissue evidence="1">Leaf</tissue>
    </source>
</reference>